<dbReference type="SUPFAM" id="SSF90123">
    <property type="entry name" value="ABC transporter transmembrane region"/>
    <property type="match status" value="1"/>
</dbReference>
<evidence type="ECO:0000313" key="7">
    <source>
        <dbReference type="EMBL" id="CAD7286973.1"/>
    </source>
</evidence>
<keyword evidence="2 5" id="KW-0812">Transmembrane</keyword>
<feature type="transmembrane region" description="Helical" evidence="5">
    <location>
        <begin position="150"/>
        <end position="168"/>
    </location>
</feature>
<organism evidence="7 8">
    <name type="scientific">Campylobacter majalis</name>
    <dbReference type="NCBI Taxonomy" id="2790656"/>
    <lineage>
        <taxon>Bacteria</taxon>
        <taxon>Pseudomonadati</taxon>
        <taxon>Campylobacterota</taxon>
        <taxon>Epsilonproteobacteria</taxon>
        <taxon>Campylobacterales</taxon>
        <taxon>Campylobacteraceae</taxon>
        <taxon>Campylobacter</taxon>
    </lineage>
</organism>
<evidence type="ECO:0000256" key="1">
    <source>
        <dbReference type="ARBA" id="ARBA00004651"/>
    </source>
</evidence>
<keyword evidence="3 5" id="KW-1133">Transmembrane helix</keyword>
<feature type="transmembrane region" description="Helical" evidence="5">
    <location>
        <begin position="58"/>
        <end position="77"/>
    </location>
</feature>
<dbReference type="Proteomes" id="UP000789803">
    <property type="component" value="Unassembled WGS sequence"/>
</dbReference>
<feature type="domain" description="ABC transmembrane type-1" evidence="6">
    <location>
        <begin position="10"/>
        <end position="238"/>
    </location>
</feature>
<sequence>MHTKSAFNTLKTMAKQNYKKLIITFGLVLLENLLILAYPLIAGFAINKIMQGDIKSAMIYAIMAFVFWGVGALRRMIDTMVFTKIYTSLVTKVITNQRNTDNFDASTTTAHVALSREFIKFFEEHLPMFFTSVISIIGACFMLLVLEFYVGLTCVLVLVIVFANIKKFSKINEGLFNRLNSRMERDVDVITASSEYQIARHYAFTSLLRISISNKEAFGYFIHGIFAFFIFSVAIVSLCLGEIDAGHIYAVFSYSYSFMISLDDTPTIVQKYSQLKDIDTRVDTNDNNYVI</sequence>
<proteinExistence type="predicted"/>
<dbReference type="InterPro" id="IPR036640">
    <property type="entry name" value="ABC1_TM_sf"/>
</dbReference>
<dbReference type="InterPro" id="IPR011527">
    <property type="entry name" value="ABC1_TM_dom"/>
</dbReference>
<evidence type="ECO:0000256" key="4">
    <source>
        <dbReference type="ARBA" id="ARBA00023136"/>
    </source>
</evidence>
<keyword evidence="4 5" id="KW-0472">Membrane</keyword>
<dbReference type="Gene3D" id="1.20.1560.10">
    <property type="entry name" value="ABC transporter type 1, transmembrane domain"/>
    <property type="match status" value="1"/>
</dbReference>
<gene>
    <name evidence="7" type="ORF">LMG7974_00178</name>
</gene>
<keyword evidence="8" id="KW-1185">Reference proteome</keyword>
<reference evidence="7 8" key="1">
    <citation type="submission" date="2020-11" db="EMBL/GenBank/DDBJ databases">
        <authorList>
            <person name="Peeters C."/>
        </authorList>
    </citation>
    <scope>NUCLEOTIDE SEQUENCE [LARGE SCALE GENOMIC DNA]</scope>
    <source>
        <strain evidence="7 8">LMG 7974</strain>
    </source>
</reference>
<dbReference type="Pfam" id="PF13748">
    <property type="entry name" value="ABC_membrane_3"/>
    <property type="match status" value="1"/>
</dbReference>
<evidence type="ECO:0000256" key="3">
    <source>
        <dbReference type="ARBA" id="ARBA00022989"/>
    </source>
</evidence>
<accession>A0ABM8Q2D7</accession>
<name>A0ABM8Q2D7_9BACT</name>
<evidence type="ECO:0000313" key="8">
    <source>
        <dbReference type="Proteomes" id="UP000789803"/>
    </source>
</evidence>
<protein>
    <recommendedName>
        <fullName evidence="6">ABC transmembrane type-1 domain-containing protein</fullName>
    </recommendedName>
</protein>
<feature type="transmembrane region" description="Helical" evidence="5">
    <location>
        <begin position="21"/>
        <end position="46"/>
    </location>
</feature>
<dbReference type="RefSeq" id="WP_229932004.1">
    <property type="nucleotide sequence ID" value="NZ_CAJHOF010000001.1"/>
</dbReference>
<comment type="subcellular location">
    <subcellularLocation>
        <location evidence="1">Cell membrane</location>
        <topology evidence="1">Multi-pass membrane protein</topology>
    </subcellularLocation>
</comment>
<evidence type="ECO:0000256" key="2">
    <source>
        <dbReference type="ARBA" id="ARBA00022692"/>
    </source>
</evidence>
<dbReference type="EMBL" id="CAJHOF010000001">
    <property type="protein sequence ID" value="CAD7286973.1"/>
    <property type="molecule type" value="Genomic_DNA"/>
</dbReference>
<evidence type="ECO:0000259" key="6">
    <source>
        <dbReference type="Pfam" id="PF13748"/>
    </source>
</evidence>
<comment type="caution">
    <text evidence="7">The sequence shown here is derived from an EMBL/GenBank/DDBJ whole genome shotgun (WGS) entry which is preliminary data.</text>
</comment>
<evidence type="ECO:0000256" key="5">
    <source>
        <dbReference type="SAM" id="Phobius"/>
    </source>
</evidence>
<feature type="transmembrane region" description="Helical" evidence="5">
    <location>
        <begin position="217"/>
        <end position="238"/>
    </location>
</feature>